<evidence type="ECO:0000313" key="2">
    <source>
        <dbReference type="Proteomes" id="UP000053411"/>
    </source>
</evidence>
<sequence length="468" mass="53886">MAWLGTGYDFKYNGVTNGGKFDGDIKKTDEYKTFQKSVQKTFAIWEMLSVASDPTLAARAADFENAYKWIVKNPATHRTKCRFTVNSDWAELHRAVSTSHGRHLLERTIPNPATSQYDEKPIYPSIPLKGRVPSTLISTCDLTSTTPAKLDTPQPLNQQDYNGPIPISDRVRWYFRLGKSYLAFYKTGFKNIWHNYNELRKIRGRFGSRKLEDVVKYGGSGSAGNADVEPALIITRDEYQMALRTRHDLGKLVPFSIVFAVCGEFTPLVILAIGSAAVPYTCRIPKQEQHDFLRPVRIQAKYTAQVDKLLGEDPMTRDANHIHWKLEFIEAYRLHVNPFLRPIPGLGFLWHKFYSGPRLRKHCEEVLCDTILIRREGGFRRLSPREVFQWSLKYGLRSLTDYMDNQRRQGVSVDPESPELKETLLPIVEAEADYILGVDWRRLNPENHWLSVFRPIPVTPDDRHLSER</sequence>
<dbReference type="OrthoDB" id="73691at2759"/>
<dbReference type="GeneID" id="27709188"/>
<evidence type="ECO:0000313" key="1">
    <source>
        <dbReference type="EMBL" id="KIY00777.1"/>
    </source>
</evidence>
<dbReference type="EMBL" id="KN848066">
    <property type="protein sequence ID" value="KIY00777.1"/>
    <property type="molecule type" value="Genomic_DNA"/>
</dbReference>
<dbReference type="VEuPathDB" id="FungiDB:Z520_03442"/>
<reference evidence="1 2" key="1">
    <citation type="submission" date="2015-01" db="EMBL/GenBank/DDBJ databases">
        <title>The Genome Sequence of Fonsecaea multimorphosa CBS 102226.</title>
        <authorList>
            <consortium name="The Broad Institute Genomics Platform"/>
            <person name="Cuomo C."/>
            <person name="de Hoog S."/>
            <person name="Gorbushina A."/>
            <person name="Stielow B."/>
            <person name="Teixiera M."/>
            <person name="Abouelleil A."/>
            <person name="Chapman S.B."/>
            <person name="Priest M."/>
            <person name="Young S.K."/>
            <person name="Wortman J."/>
            <person name="Nusbaum C."/>
            <person name="Birren B."/>
        </authorList>
    </citation>
    <scope>NUCLEOTIDE SEQUENCE [LARGE SCALE GENOMIC DNA]</scope>
    <source>
        <strain evidence="1 2">CBS 102226</strain>
    </source>
</reference>
<dbReference type="Proteomes" id="UP000053411">
    <property type="component" value="Unassembled WGS sequence"/>
</dbReference>
<protein>
    <recommendedName>
        <fullName evidence="3">Letm1 RBD domain-containing protein</fullName>
    </recommendedName>
</protein>
<accession>A0A0D2IUP5</accession>
<gene>
    <name evidence="1" type="ORF">Z520_03442</name>
</gene>
<proteinExistence type="predicted"/>
<evidence type="ECO:0008006" key="3">
    <source>
        <dbReference type="Google" id="ProtNLM"/>
    </source>
</evidence>
<organism evidence="1 2">
    <name type="scientific">Fonsecaea multimorphosa CBS 102226</name>
    <dbReference type="NCBI Taxonomy" id="1442371"/>
    <lineage>
        <taxon>Eukaryota</taxon>
        <taxon>Fungi</taxon>
        <taxon>Dikarya</taxon>
        <taxon>Ascomycota</taxon>
        <taxon>Pezizomycotina</taxon>
        <taxon>Eurotiomycetes</taxon>
        <taxon>Chaetothyriomycetidae</taxon>
        <taxon>Chaetothyriales</taxon>
        <taxon>Herpotrichiellaceae</taxon>
        <taxon>Fonsecaea</taxon>
    </lineage>
</organism>
<dbReference type="RefSeq" id="XP_016634899.1">
    <property type="nucleotide sequence ID" value="XM_016773953.1"/>
</dbReference>
<name>A0A0D2IUP5_9EURO</name>
<keyword evidence="2" id="KW-1185">Reference proteome</keyword>
<dbReference type="AlphaFoldDB" id="A0A0D2IUP5"/>